<dbReference type="Proteomes" id="UP000789901">
    <property type="component" value="Unassembled WGS sequence"/>
</dbReference>
<feature type="non-terminal residue" evidence="2">
    <location>
        <position position="158"/>
    </location>
</feature>
<keyword evidence="3" id="KW-1185">Reference proteome</keyword>
<dbReference type="EMBL" id="CAJVQB010003727">
    <property type="protein sequence ID" value="CAG8616065.1"/>
    <property type="molecule type" value="Genomic_DNA"/>
</dbReference>
<feature type="compositionally biased region" description="Acidic residues" evidence="1">
    <location>
        <begin position="28"/>
        <end position="38"/>
    </location>
</feature>
<accession>A0ABN7UK07</accession>
<name>A0ABN7UK07_GIGMA</name>
<feature type="compositionally biased region" description="Polar residues" evidence="1">
    <location>
        <begin position="39"/>
        <end position="49"/>
    </location>
</feature>
<gene>
    <name evidence="2" type="ORF">GMARGA_LOCUS7599</name>
</gene>
<proteinExistence type="predicted"/>
<evidence type="ECO:0000313" key="2">
    <source>
        <dbReference type="EMBL" id="CAG8616065.1"/>
    </source>
</evidence>
<reference evidence="2 3" key="1">
    <citation type="submission" date="2021-06" db="EMBL/GenBank/DDBJ databases">
        <authorList>
            <person name="Kallberg Y."/>
            <person name="Tangrot J."/>
            <person name="Rosling A."/>
        </authorList>
    </citation>
    <scope>NUCLEOTIDE SEQUENCE [LARGE SCALE GENOMIC DNA]</scope>
    <source>
        <strain evidence="2 3">120-4 pot B 10/14</strain>
    </source>
</reference>
<protein>
    <submittedName>
        <fullName evidence="2">21541_t:CDS:1</fullName>
    </submittedName>
</protein>
<feature type="region of interest" description="Disordered" evidence="1">
    <location>
        <begin position="17"/>
        <end position="56"/>
    </location>
</feature>
<organism evidence="2 3">
    <name type="scientific">Gigaspora margarita</name>
    <dbReference type="NCBI Taxonomy" id="4874"/>
    <lineage>
        <taxon>Eukaryota</taxon>
        <taxon>Fungi</taxon>
        <taxon>Fungi incertae sedis</taxon>
        <taxon>Mucoromycota</taxon>
        <taxon>Glomeromycotina</taxon>
        <taxon>Glomeromycetes</taxon>
        <taxon>Diversisporales</taxon>
        <taxon>Gigasporaceae</taxon>
        <taxon>Gigaspora</taxon>
    </lineage>
</organism>
<evidence type="ECO:0000313" key="3">
    <source>
        <dbReference type="Proteomes" id="UP000789901"/>
    </source>
</evidence>
<sequence length="158" mass="18127">MRVYTIPYYTIETLAPKELNQLDSETPSNDEDDTEEEFASSSTNTQAQGSKKPHPPVKCKYCPKKFKCGLATRMQKYTNNCTNVPESAKTVKKPNLQDSNLMQGTIENYIDRMDHNEILNLDYKFTKAVYASGLPLSTFKNPFWIEFFHALQPSFQIP</sequence>
<comment type="caution">
    <text evidence="2">The sequence shown here is derived from an EMBL/GenBank/DDBJ whole genome shotgun (WGS) entry which is preliminary data.</text>
</comment>
<evidence type="ECO:0000256" key="1">
    <source>
        <dbReference type="SAM" id="MobiDB-lite"/>
    </source>
</evidence>